<keyword evidence="10" id="KW-0739">Sodium transport</keyword>
<name>A0AAN8UMT9_9MAGN</name>
<dbReference type="Pfam" id="PF01699">
    <property type="entry name" value="Na_Ca_ex"/>
    <property type="match status" value="2"/>
</dbReference>
<dbReference type="GO" id="GO:0016020">
    <property type="term" value="C:membrane"/>
    <property type="evidence" value="ECO:0007669"/>
    <property type="project" value="UniProtKB-SubCell"/>
</dbReference>
<evidence type="ECO:0000256" key="7">
    <source>
        <dbReference type="ARBA" id="ARBA00022989"/>
    </source>
</evidence>
<dbReference type="Gene3D" id="1.20.1420.30">
    <property type="entry name" value="NCX, central ion-binding region"/>
    <property type="match status" value="2"/>
</dbReference>
<dbReference type="PANTHER" id="PTHR12266:SF0">
    <property type="entry name" value="MITOCHONDRIAL SODIUM_CALCIUM EXCHANGER PROTEIN"/>
    <property type="match status" value="1"/>
</dbReference>
<keyword evidence="2" id="KW-0813">Transport</keyword>
<keyword evidence="9 12" id="KW-0472">Membrane</keyword>
<evidence type="ECO:0000256" key="12">
    <source>
        <dbReference type="SAM" id="Phobius"/>
    </source>
</evidence>
<dbReference type="GO" id="GO:0006814">
    <property type="term" value="P:sodium ion transport"/>
    <property type="evidence" value="ECO:0007669"/>
    <property type="project" value="UniProtKB-KW"/>
</dbReference>
<keyword evidence="15" id="KW-1185">Reference proteome</keyword>
<proteinExistence type="inferred from homology"/>
<feature type="transmembrane region" description="Helical" evidence="12">
    <location>
        <begin position="445"/>
        <end position="462"/>
    </location>
</feature>
<reference evidence="14 15" key="1">
    <citation type="submission" date="2023-12" db="EMBL/GenBank/DDBJ databases">
        <title>A high-quality genome assembly for Dillenia turbinata (Dilleniales).</title>
        <authorList>
            <person name="Chanderbali A."/>
        </authorList>
    </citation>
    <scope>NUCLEOTIDE SEQUENCE [LARGE SCALE GENOMIC DNA]</scope>
    <source>
        <strain evidence="14">LSX21</strain>
        <tissue evidence="14">Leaf</tissue>
    </source>
</reference>
<feature type="transmembrane region" description="Helical" evidence="12">
    <location>
        <begin position="542"/>
        <end position="565"/>
    </location>
</feature>
<keyword evidence="10" id="KW-0406">Ion transport</keyword>
<sequence length="643" mass="70466">MGSKTSKLRRIFNFLCALVVLFFFYNRVDILRNPLLRNSSSLMTGTGRELGKTSANHFDVIRRRTVEVIANSSKFVDRIDENNPDYCSSPVELMNYANKCEFLKAHPKCSFGGFIDYIKLFYCYCEKSSVLGYGVLAVWLAALFYMLGNTAADYFCCSLEMLANILKLPPTVAGVSLLPLGNGAPDVFASIAAFVGTDTGEVGLNSVLGGAVFVTCFLVGVVTLCVAERGVRIDQRCFIRDISFLLIALVSLSLILFAGRLTLGAAICFVSIYAVYAFVVASNEILMKHAKRLRLDSVLPILPVKGDLFSQAAHENAAIYSSLLRCESEGNPPQFHYSVPQWMWTSQVAIFSDQSIKIPSGDGESPLWSWKEGGEEPESSCYIYSRLFLLMDMPLTLLRQLTIPVVEEGWWSKGYAVASASFAPILLAILWGAHDGVDFHSGETAYLIGIIAGCVLGSLAFWYTRSDQPPRRFLFPWVFGGFFMSIVWFYIIANELVALLVGLGVIFEINPSILGLTVLAWGNSLGDLVSNIAFAMHGGDSIQIAFSGCYAGPMFNTLVGLGTSMLLRAWSVQPNSYVLPQDTSLFYTIGCLVTGLVWALVLLLCNNMQPSRTLGLGLITIYLIFLFVRLSSAVGVLSLASLS</sequence>
<feature type="domain" description="Sodium/calcium exchanger membrane region" evidence="13">
    <location>
        <begin position="137"/>
        <end position="280"/>
    </location>
</feature>
<evidence type="ECO:0000256" key="8">
    <source>
        <dbReference type="ARBA" id="ARBA00023053"/>
    </source>
</evidence>
<keyword evidence="7 12" id="KW-1133">Transmembrane helix</keyword>
<evidence type="ECO:0000256" key="11">
    <source>
        <dbReference type="ARBA" id="ARBA00038187"/>
    </source>
</evidence>
<feature type="transmembrane region" description="Helical" evidence="12">
    <location>
        <begin position="616"/>
        <end position="640"/>
    </location>
</feature>
<feature type="domain" description="Sodium/calcium exchanger membrane region" evidence="13">
    <location>
        <begin position="478"/>
        <end position="629"/>
    </location>
</feature>
<keyword evidence="8" id="KW-0915">Sodium</keyword>
<dbReference type="InterPro" id="IPR044880">
    <property type="entry name" value="NCX_ion-bd_dom_sf"/>
</dbReference>
<evidence type="ECO:0000256" key="9">
    <source>
        <dbReference type="ARBA" id="ARBA00023136"/>
    </source>
</evidence>
<comment type="caution">
    <text evidence="14">The sequence shown here is derived from an EMBL/GenBank/DDBJ whole genome shotgun (WGS) entry which is preliminary data.</text>
</comment>
<feature type="transmembrane region" description="Helical" evidence="12">
    <location>
        <begin position="12"/>
        <end position="28"/>
    </location>
</feature>
<evidence type="ECO:0000313" key="14">
    <source>
        <dbReference type="EMBL" id="KAK6914676.1"/>
    </source>
</evidence>
<evidence type="ECO:0000256" key="5">
    <source>
        <dbReference type="ARBA" id="ARBA00022692"/>
    </source>
</evidence>
<comment type="similarity">
    <text evidence="11">Belongs to the Ca(2+):cation antiporter (CaCA) (TC 2.A.19) family. Cation/calcium exchanger (CCX) subfamily.</text>
</comment>
<feature type="transmembrane region" description="Helical" evidence="12">
    <location>
        <begin position="585"/>
        <end position="604"/>
    </location>
</feature>
<keyword evidence="3" id="KW-0050">Antiport</keyword>
<feature type="transmembrane region" description="Helical" evidence="12">
    <location>
        <begin position="130"/>
        <end position="152"/>
    </location>
</feature>
<protein>
    <submittedName>
        <fullName evidence="14">Sodium/calcium exchanger membrane region</fullName>
    </submittedName>
</protein>
<dbReference type="EMBL" id="JBAMMX010000025">
    <property type="protein sequence ID" value="KAK6914676.1"/>
    <property type="molecule type" value="Genomic_DNA"/>
</dbReference>
<feature type="transmembrane region" description="Helical" evidence="12">
    <location>
        <begin position="414"/>
        <end position="433"/>
    </location>
</feature>
<feature type="transmembrane region" description="Helical" evidence="12">
    <location>
        <begin position="263"/>
        <end position="286"/>
    </location>
</feature>
<organism evidence="14 15">
    <name type="scientific">Dillenia turbinata</name>
    <dbReference type="NCBI Taxonomy" id="194707"/>
    <lineage>
        <taxon>Eukaryota</taxon>
        <taxon>Viridiplantae</taxon>
        <taxon>Streptophyta</taxon>
        <taxon>Embryophyta</taxon>
        <taxon>Tracheophyta</taxon>
        <taxon>Spermatophyta</taxon>
        <taxon>Magnoliopsida</taxon>
        <taxon>eudicotyledons</taxon>
        <taxon>Gunneridae</taxon>
        <taxon>Pentapetalae</taxon>
        <taxon>Dilleniales</taxon>
        <taxon>Dilleniaceae</taxon>
        <taxon>Dillenia</taxon>
    </lineage>
</organism>
<feature type="transmembrane region" description="Helical" evidence="12">
    <location>
        <begin position="238"/>
        <end position="257"/>
    </location>
</feature>
<feature type="transmembrane region" description="Helical" evidence="12">
    <location>
        <begin position="207"/>
        <end position="226"/>
    </location>
</feature>
<keyword evidence="5 12" id="KW-0812">Transmembrane</keyword>
<keyword evidence="6" id="KW-0630">Potassium</keyword>
<dbReference type="GO" id="GO:0015297">
    <property type="term" value="F:antiporter activity"/>
    <property type="evidence" value="ECO:0007669"/>
    <property type="project" value="UniProtKB-KW"/>
</dbReference>
<evidence type="ECO:0000313" key="15">
    <source>
        <dbReference type="Proteomes" id="UP001370490"/>
    </source>
</evidence>
<dbReference type="PANTHER" id="PTHR12266">
    <property type="entry name" value="NA+/CA2+ K+ INDEPENDENT EXCHANGER"/>
    <property type="match status" value="1"/>
</dbReference>
<dbReference type="AlphaFoldDB" id="A0AAN8UMT9"/>
<dbReference type="GO" id="GO:0008324">
    <property type="term" value="F:monoatomic cation transmembrane transporter activity"/>
    <property type="evidence" value="ECO:0007669"/>
    <property type="project" value="TreeGrafter"/>
</dbReference>
<dbReference type="InterPro" id="IPR004837">
    <property type="entry name" value="NaCa_Exmemb"/>
</dbReference>
<evidence type="ECO:0000256" key="10">
    <source>
        <dbReference type="ARBA" id="ARBA00023201"/>
    </source>
</evidence>
<evidence type="ECO:0000256" key="1">
    <source>
        <dbReference type="ARBA" id="ARBA00004141"/>
    </source>
</evidence>
<evidence type="ECO:0000256" key="4">
    <source>
        <dbReference type="ARBA" id="ARBA00022538"/>
    </source>
</evidence>
<evidence type="ECO:0000256" key="3">
    <source>
        <dbReference type="ARBA" id="ARBA00022449"/>
    </source>
</evidence>
<dbReference type="InterPro" id="IPR051359">
    <property type="entry name" value="CaCA_antiporter"/>
</dbReference>
<dbReference type="GO" id="GO:0006813">
    <property type="term" value="P:potassium ion transport"/>
    <property type="evidence" value="ECO:0007669"/>
    <property type="project" value="UniProtKB-KW"/>
</dbReference>
<evidence type="ECO:0000259" key="13">
    <source>
        <dbReference type="Pfam" id="PF01699"/>
    </source>
</evidence>
<dbReference type="Proteomes" id="UP001370490">
    <property type="component" value="Unassembled WGS sequence"/>
</dbReference>
<evidence type="ECO:0000256" key="2">
    <source>
        <dbReference type="ARBA" id="ARBA00022448"/>
    </source>
</evidence>
<evidence type="ECO:0000256" key="6">
    <source>
        <dbReference type="ARBA" id="ARBA00022958"/>
    </source>
</evidence>
<gene>
    <name evidence="14" type="ORF">RJ641_019793</name>
</gene>
<keyword evidence="4" id="KW-0633">Potassium transport</keyword>
<accession>A0AAN8UMT9</accession>
<comment type="subcellular location">
    <subcellularLocation>
        <location evidence="1">Membrane</location>
        <topology evidence="1">Multi-pass membrane protein</topology>
    </subcellularLocation>
</comment>
<feature type="transmembrane region" description="Helical" evidence="12">
    <location>
        <begin position="474"/>
        <end position="493"/>
    </location>
</feature>